<dbReference type="InterPro" id="IPR055342">
    <property type="entry name" value="MreC_beta-barrel_core"/>
</dbReference>
<proteinExistence type="inferred from homology"/>
<feature type="transmembrane region" description="Helical" evidence="7">
    <location>
        <begin position="18"/>
        <end position="36"/>
    </location>
</feature>
<dbReference type="PANTHER" id="PTHR34138">
    <property type="entry name" value="CELL SHAPE-DETERMINING PROTEIN MREC"/>
    <property type="match status" value="1"/>
</dbReference>
<feature type="coiled-coil region" evidence="5">
    <location>
        <begin position="76"/>
        <end position="113"/>
    </location>
</feature>
<organism evidence="9 10">
    <name type="scientific">Stagnihabitans tardus</name>
    <dbReference type="NCBI Taxonomy" id="2699202"/>
    <lineage>
        <taxon>Bacteria</taxon>
        <taxon>Pseudomonadati</taxon>
        <taxon>Pseudomonadota</taxon>
        <taxon>Alphaproteobacteria</taxon>
        <taxon>Rhodobacterales</taxon>
        <taxon>Paracoccaceae</taxon>
        <taxon>Stagnihabitans</taxon>
    </lineage>
</organism>
<evidence type="ECO:0000256" key="1">
    <source>
        <dbReference type="ARBA" id="ARBA00009369"/>
    </source>
</evidence>
<dbReference type="InterPro" id="IPR042177">
    <property type="entry name" value="Cell/Rod_1"/>
</dbReference>
<feature type="region of interest" description="Disordered" evidence="6">
    <location>
        <begin position="287"/>
        <end position="331"/>
    </location>
</feature>
<evidence type="ECO:0000256" key="5">
    <source>
        <dbReference type="SAM" id="Coils"/>
    </source>
</evidence>
<gene>
    <name evidence="9" type="primary">mreC</name>
    <name evidence="9" type="ORF">GV832_11680</name>
</gene>
<dbReference type="InterPro" id="IPR042175">
    <property type="entry name" value="Cell/Rod_MreC_2"/>
</dbReference>
<evidence type="ECO:0000259" key="8">
    <source>
        <dbReference type="Pfam" id="PF04085"/>
    </source>
</evidence>
<dbReference type="Proteomes" id="UP001193501">
    <property type="component" value="Unassembled WGS sequence"/>
</dbReference>
<name>A0AAE4YBC5_9RHOB</name>
<dbReference type="EMBL" id="JAABNR010000010">
    <property type="protein sequence ID" value="NBZ88241.1"/>
    <property type="molecule type" value="Genomic_DNA"/>
</dbReference>
<dbReference type="Pfam" id="PF04085">
    <property type="entry name" value="MreC"/>
    <property type="match status" value="1"/>
</dbReference>
<evidence type="ECO:0000256" key="6">
    <source>
        <dbReference type="SAM" id="MobiDB-lite"/>
    </source>
</evidence>
<keyword evidence="3" id="KW-0133">Cell shape</keyword>
<comment type="similarity">
    <text evidence="1">Belongs to the MreC family.</text>
</comment>
<evidence type="ECO:0000256" key="2">
    <source>
        <dbReference type="ARBA" id="ARBA00013855"/>
    </source>
</evidence>
<evidence type="ECO:0000256" key="3">
    <source>
        <dbReference type="ARBA" id="ARBA00022960"/>
    </source>
</evidence>
<dbReference type="AlphaFoldDB" id="A0AAE4YBC5"/>
<protein>
    <recommendedName>
        <fullName evidence="2">Cell shape-determining protein MreC</fullName>
    </recommendedName>
    <alternativeName>
        <fullName evidence="4">Cell shape protein MreC</fullName>
    </alternativeName>
</protein>
<evidence type="ECO:0000256" key="7">
    <source>
        <dbReference type="SAM" id="Phobius"/>
    </source>
</evidence>
<keyword evidence="7" id="KW-0812">Transmembrane</keyword>
<evidence type="ECO:0000256" key="4">
    <source>
        <dbReference type="ARBA" id="ARBA00032089"/>
    </source>
</evidence>
<reference evidence="9" key="1">
    <citation type="submission" date="2020-01" db="EMBL/GenBank/DDBJ databases">
        <authorList>
            <person name="Chen W.-M."/>
        </authorList>
    </citation>
    <scope>NUCLEOTIDE SEQUENCE</scope>
    <source>
        <strain evidence="9">CYK-10</strain>
    </source>
</reference>
<dbReference type="RefSeq" id="WP_168775057.1">
    <property type="nucleotide sequence ID" value="NZ_JAABNR010000010.1"/>
</dbReference>
<keyword evidence="7" id="KW-1133">Transmembrane helix</keyword>
<dbReference type="PANTHER" id="PTHR34138:SF1">
    <property type="entry name" value="CELL SHAPE-DETERMINING PROTEIN MREC"/>
    <property type="match status" value="1"/>
</dbReference>
<evidence type="ECO:0000313" key="10">
    <source>
        <dbReference type="Proteomes" id="UP001193501"/>
    </source>
</evidence>
<dbReference type="Gene3D" id="2.40.10.350">
    <property type="entry name" value="Rod shape-determining protein MreC, domain 2"/>
    <property type="match status" value="1"/>
</dbReference>
<dbReference type="NCBIfam" id="NF010533">
    <property type="entry name" value="PRK13922.9-5"/>
    <property type="match status" value="1"/>
</dbReference>
<dbReference type="NCBIfam" id="TIGR00219">
    <property type="entry name" value="mreC"/>
    <property type="match status" value="1"/>
</dbReference>
<dbReference type="GO" id="GO:0008360">
    <property type="term" value="P:regulation of cell shape"/>
    <property type="evidence" value="ECO:0007669"/>
    <property type="project" value="UniProtKB-KW"/>
</dbReference>
<sequence>MARARYETEDFTRPLRRVLVGLLVLFLLVLFLIWRIDSPRVERFRTALLDRVVPDLSWAMVPVTKASGMVENFQSYARLYEQNQELRDELQRMKAWKEAALQLEQKNARLLDLNNVRLDPMLTQVTGQVLADSGSPFRQSVLLNVGQRDGIRDGWGTMDGIGLVGRISGVGERTARVLLLTDSSSRIPVVVQPSGLKGILSGDNSMYPALDYLEHPDQISPGDRVVTAGDGGVFPGGLLVGEVVLGADKRLRVNLAADYQRLEYLRVLRSYASAPISDPGALLVPEPPKPLPAGFQGPLLPAEGLPVTNTDPAASAPAAPVEDATNEARSD</sequence>
<keyword evidence="10" id="KW-1185">Reference proteome</keyword>
<evidence type="ECO:0000313" key="9">
    <source>
        <dbReference type="EMBL" id="NBZ88241.1"/>
    </source>
</evidence>
<accession>A0AAE4YBC5</accession>
<dbReference type="GO" id="GO:0005886">
    <property type="term" value="C:plasma membrane"/>
    <property type="evidence" value="ECO:0007669"/>
    <property type="project" value="TreeGrafter"/>
</dbReference>
<dbReference type="Gene3D" id="2.40.10.340">
    <property type="entry name" value="Rod shape-determining protein MreC, domain 1"/>
    <property type="match status" value="1"/>
</dbReference>
<feature type="domain" description="Rod shape-determining protein MreC beta-barrel core" evidence="8">
    <location>
        <begin position="129"/>
        <end position="268"/>
    </location>
</feature>
<keyword evidence="7" id="KW-0472">Membrane</keyword>
<keyword evidence="5" id="KW-0175">Coiled coil</keyword>
<comment type="caution">
    <text evidence="9">The sequence shown here is derived from an EMBL/GenBank/DDBJ whole genome shotgun (WGS) entry which is preliminary data.</text>
</comment>
<dbReference type="InterPro" id="IPR007221">
    <property type="entry name" value="MreC"/>
</dbReference>